<protein>
    <submittedName>
        <fullName evidence="1">Uncharacterized protein</fullName>
    </submittedName>
</protein>
<dbReference type="RefSeq" id="WP_147128648.1">
    <property type="nucleotide sequence ID" value="NZ_BJXA01000003.1"/>
</dbReference>
<evidence type="ECO:0000313" key="2">
    <source>
        <dbReference type="Proteomes" id="UP000321424"/>
    </source>
</evidence>
<name>A0A511M6X1_9NOCA</name>
<accession>A0A511M6X1</accession>
<reference evidence="1 2" key="1">
    <citation type="submission" date="2019-07" db="EMBL/GenBank/DDBJ databases">
        <title>Whole genome shotgun sequence of Nocardia ninae NBRC 108245.</title>
        <authorList>
            <person name="Hosoyama A."/>
            <person name="Uohara A."/>
            <person name="Ohji S."/>
            <person name="Ichikawa N."/>
        </authorList>
    </citation>
    <scope>NUCLEOTIDE SEQUENCE [LARGE SCALE GENOMIC DNA]</scope>
    <source>
        <strain evidence="1 2">NBRC 108245</strain>
    </source>
</reference>
<comment type="caution">
    <text evidence="1">The sequence shown here is derived from an EMBL/GenBank/DDBJ whole genome shotgun (WGS) entry which is preliminary data.</text>
</comment>
<organism evidence="1 2">
    <name type="scientific">Nocardia ninae NBRC 108245</name>
    <dbReference type="NCBI Taxonomy" id="1210091"/>
    <lineage>
        <taxon>Bacteria</taxon>
        <taxon>Bacillati</taxon>
        <taxon>Actinomycetota</taxon>
        <taxon>Actinomycetes</taxon>
        <taxon>Mycobacteriales</taxon>
        <taxon>Nocardiaceae</taxon>
        <taxon>Nocardia</taxon>
    </lineage>
</organism>
<dbReference type="Proteomes" id="UP000321424">
    <property type="component" value="Unassembled WGS sequence"/>
</dbReference>
<proteinExistence type="predicted"/>
<sequence length="196" mass="21498">MDQETSRRGADLLAADIEAALGFEVHIDETIPEHLRRQPSPPGWWIELTIPALNVLVGCTPSESTPRGVACELAQRIHDDVLTRSGKIWPADGAGGDQPLLPTSSGWQGPGGSVPYGQVKAAKEPDPSLDGVIRWWLPHSYDGLIASQSGDDVWFSRWQYEGDDQRITPGMPVTWLIGEGRHGKYRKASEVRPAQE</sequence>
<dbReference type="OrthoDB" id="4529915at2"/>
<evidence type="ECO:0000313" key="1">
    <source>
        <dbReference type="EMBL" id="GEM36359.1"/>
    </source>
</evidence>
<dbReference type="AlphaFoldDB" id="A0A511M6X1"/>
<keyword evidence="2" id="KW-1185">Reference proteome</keyword>
<dbReference type="EMBL" id="BJXA01000003">
    <property type="protein sequence ID" value="GEM36359.1"/>
    <property type="molecule type" value="Genomic_DNA"/>
</dbReference>
<gene>
    <name evidence="1" type="ORF">NN4_08780</name>
</gene>